<sequence length="56" mass="5867">MYFQHTPNGAGMRGTGMIFCLKGPAEDRGTVTTALRIQAVTGGPGLAVEMSVELKV</sequence>
<evidence type="ECO:0000313" key="1">
    <source>
        <dbReference type="EMBL" id="SPE30301.1"/>
    </source>
</evidence>
<proteinExistence type="predicted"/>
<reference evidence="2" key="1">
    <citation type="submission" date="2018-02" db="EMBL/GenBank/DDBJ databases">
        <authorList>
            <person name="Hausmann B."/>
        </authorList>
    </citation>
    <scope>NUCLEOTIDE SEQUENCE [LARGE SCALE GENOMIC DNA]</scope>
    <source>
        <strain evidence="2">Peat soil MAG SbA5</strain>
    </source>
</reference>
<protein>
    <submittedName>
        <fullName evidence="1">Uncharacterized protein</fullName>
    </submittedName>
</protein>
<dbReference type="EMBL" id="OKRB01000139">
    <property type="protein sequence ID" value="SPE30301.1"/>
    <property type="molecule type" value="Genomic_DNA"/>
</dbReference>
<name>A0A2N9M4A1_9BACT</name>
<dbReference type="AlphaFoldDB" id="A0A2N9M4A1"/>
<organism evidence="1 2">
    <name type="scientific">Candidatus Sulfuritelmatomonas gaucii</name>
    <dbReference type="NCBI Taxonomy" id="2043161"/>
    <lineage>
        <taxon>Bacteria</taxon>
        <taxon>Pseudomonadati</taxon>
        <taxon>Acidobacteriota</taxon>
        <taxon>Terriglobia</taxon>
        <taxon>Terriglobales</taxon>
        <taxon>Acidobacteriaceae</taxon>
        <taxon>Candidatus Sulfuritelmatomonas</taxon>
    </lineage>
</organism>
<evidence type="ECO:0000313" key="2">
    <source>
        <dbReference type="Proteomes" id="UP000239735"/>
    </source>
</evidence>
<accession>A0A2N9M4A1</accession>
<dbReference type="Proteomes" id="UP000239735">
    <property type="component" value="Unassembled WGS sequence"/>
</dbReference>
<gene>
    <name evidence="1" type="ORF">SBA5_780005</name>
</gene>